<keyword evidence="2" id="KW-1185">Reference proteome</keyword>
<evidence type="ECO:0000313" key="1">
    <source>
        <dbReference type="EMBL" id="KNB54436.1"/>
    </source>
</evidence>
<dbReference type="STRING" id="1678637.AC230_00755"/>
<proteinExistence type="predicted"/>
<organism evidence="1 2">
    <name type="scientific">Streptomyces caatingaensis</name>
    <dbReference type="NCBI Taxonomy" id="1678637"/>
    <lineage>
        <taxon>Bacteria</taxon>
        <taxon>Bacillati</taxon>
        <taxon>Actinomycetota</taxon>
        <taxon>Actinomycetes</taxon>
        <taxon>Kitasatosporales</taxon>
        <taxon>Streptomycetaceae</taxon>
        <taxon>Streptomyces</taxon>
    </lineage>
</organism>
<dbReference type="EMBL" id="LFXA01000001">
    <property type="protein sequence ID" value="KNB54436.1"/>
    <property type="molecule type" value="Genomic_DNA"/>
</dbReference>
<evidence type="ECO:0000313" key="2">
    <source>
        <dbReference type="Proteomes" id="UP000037288"/>
    </source>
</evidence>
<sequence length="135" mass="14066">MALLSTAFLAACAEPGGLDVSGPAPVPTAAAVRSVQVCEGPGRPPLRRPAVLDIAGAVRLTGLRWASWGGPVAEATGDVAAGRGRPLRARVRLDGLVEHEHRAYYGRASVTADGLPAARRAGLSDLRLFVPKRQR</sequence>
<dbReference type="PATRIC" id="fig|1678637.3.peg.157"/>
<gene>
    <name evidence="1" type="ORF">AC230_00755</name>
</gene>
<reference evidence="2" key="1">
    <citation type="submission" date="2015-07" db="EMBL/GenBank/DDBJ databases">
        <title>Draft genome sequence of Streptomyces sp. CMAA 1322, a bacterium isolated from Caatinga biome, from dry forest semiarid of Brazil.</title>
        <authorList>
            <person name="Santos S.N."/>
            <person name="Gacesa R."/>
            <person name="Taketani R.G."/>
            <person name="Long P.F."/>
            <person name="Melo I.S."/>
        </authorList>
    </citation>
    <scope>NUCLEOTIDE SEQUENCE [LARGE SCALE GENOMIC DNA]</scope>
    <source>
        <strain evidence="2">CMAA 1322</strain>
    </source>
</reference>
<dbReference type="AlphaFoldDB" id="A0A0K9XMV4"/>
<protein>
    <submittedName>
        <fullName evidence="1">Uncharacterized protein</fullName>
    </submittedName>
</protein>
<comment type="caution">
    <text evidence="1">The sequence shown here is derived from an EMBL/GenBank/DDBJ whole genome shotgun (WGS) entry which is preliminary data.</text>
</comment>
<accession>A0A0K9XMV4</accession>
<dbReference type="Proteomes" id="UP000037288">
    <property type="component" value="Unassembled WGS sequence"/>
</dbReference>
<name>A0A0K9XMV4_9ACTN</name>